<dbReference type="Proteomes" id="UP001549162">
    <property type="component" value="Unassembled WGS sequence"/>
</dbReference>
<name>A0ABV2JB42_9FIRM</name>
<organism evidence="2 3">
    <name type="scientific">Peptoniphilus olsenii</name>
    <dbReference type="NCBI Taxonomy" id="411570"/>
    <lineage>
        <taxon>Bacteria</taxon>
        <taxon>Bacillati</taxon>
        <taxon>Bacillota</taxon>
        <taxon>Tissierellia</taxon>
        <taxon>Tissierellales</taxon>
        <taxon>Peptoniphilaceae</taxon>
        <taxon>Peptoniphilus</taxon>
    </lineage>
</organism>
<keyword evidence="1" id="KW-1133">Transmembrane helix</keyword>
<keyword evidence="1" id="KW-0472">Membrane</keyword>
<evidence type="ECO:0000256" key="1">
    <source>
        <dbReference type="SAM" id="Phobius"/>
    </source>
</evidence>
<keyword evidence="3" id="KW-1185">Reference proteome</keyword>
<reference evidence="2 3" key="1">
    <citation type="submission" date="2024-06" db="EMBL/GenBank/DDBJ databases">
        <title>Genomic Encyclopedia of Type Strains, Phase IV (KMG-IV): sequencing the most valuable type-strain genomes for metagenomic binning, comparative biology and taxonomic classification.</title>
        <authorList>
            <person name="Goeker M."/>
        </authorList>
    </citation>
    <scope>NUCLEOTIDE SEQUENCE [LARGE SCALE GENOMIC DNA]</scope>
    <source>
        <strain evidence="2 3">DSM 21460</strain>
    </source>
</reference>
<comment type="caution">
    <text evidence="2">The sequence shown here is derived from an EMBL/GenBank/DDBJ whole genome shotgun (WGS) entry which is preliminary data.</text>
</comment>
<feature type="transmembrane region" description="Helical" evidence="1">
    <location>
        <begin position="6"/>
        <end position="24"/>
    </location>
</feature>
<evidence type="ECO:0000313" key="3">
    <source>
        <dbReference type="Proteomes" id="UP001549162"/>
    </source>
</evidence>
<gene>
    <name evidence="2" type="ORF">ABID14_001596</name>
</gene>
<dbReference type="EMBL" id="JBEPMA010000011">
    <property type="protein sequence ID" value="MET3617961.1"/>
    <property type="molecule type" value="Genomic_DNA"/>
</dbReference>
<accession>A0ABV2JB42</accession>
<protein>
    <submittedName>
        <fullName evidence="2">Uncharacterized protein</fullName>
    </submittedName>
</protein>
<proteinExistence type="predicted"/>
<evidence type="ECO:0000313" key="2">
    <source>
        <dbReference type="EMBL" id="MET3617961.1"/>
    </source>
</evidence>
<sequence>MLKNIHPATIGVILWIVAYIIDGYKNPKKMIRISF</sequence>
<keyword evidence="1" id="KW-0812">Transmembrane</keyword>